<reference evidence="1 2" key="1">
    <citation type="journal article" date="2019" name="Emerg. Microbes Infect.">
        <title>Comprehensive subspecies identification of 175 nontuberculous mycobacteria species based on 7547 genomic profiles.</title>
        <authorList>
            <person name="Matsumoto Y."/>
            <person name="Kinjo T."/>
            <person name="Motooka D."/>
            <person name="Nabeya D."/>
            <person name="Jung N."/>
            <person name="Uechi K."/>
            <person name="Horii T."/>
            <person name="Iida T."/>
            <person name="Fujita J."/>
            <person name="Nakamura S."/>
        </authorList>
    </citation>
    <scope>NUCLEOTIDE SEQUENCE [LARGE SCALE GENOMIC DNA]</scope>
    <source>
        <strain evidence="1 2">JCM 18565</strain>
    </source>
</reference>
<evidence type="ECO:0000313" key="2">
    <source>
        <dbReference type="Proteomes" id="UP000465240"/>
    </source>
</evidence>
<evidence type="ECO:0000313" key="1">
    <source>
        <dbReference type="EMBL" id="GFG82441.1"/>
    </source>
</evidence>
<proteinExistence type="predicted"/>
<comment type="caution">
    <text evidence="1">The sequence shown here is derived from an EMBL/GenBank/DDBJ whole genome shotgun (WGS) entry which is preliminary data.</text>
</comment>
<dbReference type="Proteomes" id="UP000465240">
    <property type="component" value="Unassembled WGS sequence"/>
</dbReference>
<sequence length="59" mass="5987">MMAIVAASIAGRSRYPTSARSGTAAAMRFLLAVNSDPLTGLPGSLGDSGVGPRQLPSRQ</sequence>
<keyword evidence="2" id="KW-1185">Reference proteome</keyword>
<accession>A0ABQ1CDY3</accession>
<organism evidence="1 2">
    <name type="scientific">Mycobacterium paragordonae</name>
    <dbReference type="NCBI Taxonomy" id="1389713"/>
    <lineage>
        <taxon>Bacteria</taxon>
        <taxon>Bacillati</taxon>
        <taxon>Actinomycetota</taxon>
        <taxon>Actinomycetes</taxon>
        <taxon>Mycobacteriales</taxon>
        <taxon>Mycobacteriaceae</taxon>
        <taxon>Mycobacterium</taxon>
    </lineage>
</organism>
<name>A0ABQ1CDY3_9MYCO</name>
<dbReference type="EMBL" id="BLKX01000001">
    <property type="protein sequence ID" value="GFG82441.1"/>
    <property type="molecule type" value="Genomic_DNA"/>
</dbReference>
<protein>
    <submittedName>
        <fullName evidence="1">Uncharacterized protein</fullName>
    </submittedName>
</protein>
<gene>
    <name evidence="1" type="ORF">MPRG_57170</name>
</gene>